<dbReference type="PANTHER" id="PTHR10680">
    <property type="entry name" value="PEPTIDYL-GLYCINE ALPHA-AMIDATING MONOOXYGENASE"/>
    <property type="match status" value="1"/>
</dbReference>
<dbReference type="SUPFAM" id="SSF63825">
    <property type="entry name" value="YWTD domain"/>
    <property type="match status" value="1"/>
</dbReference>
<dbReference type="AlphaFoldDB" id="A0A816DN41"/>
<evidence type="ECO:0000256" key="3">
    <source>
        <dbReference type="ARBA" id="ARBA00023180"/>
    </source>
</evidence>
<dbReference type="CDD" id="cd19757">
    <property type="entry name" value="Bbox1"/>
    <property type="match status" value="1"/>
</dbReference>
<comment type="caution">
    <text evidence="6">The sequence shown here is derived from an EMBL/GenBank/DDBJ whole genome shotgun (WGS) entry which is preliminary data.</text>
</comment>
<dbReference type="PANTHER" id="PTHR10680:SF28">
    <property type="entry name" value="SMP-30_GLUCONOLACTONASE_LRE-LIKE REGION DOMAIN-CONTAINING PROTEIN"/>
    <property type="match status" value="1"/>
</dbReference>
<feature type="coiled-coil region" evidence="5">
    <location>
        <begin position="87"/>
        <end position="157"/>
    </location>
</feature>
<accession>A0A816DN41</accession>
<dbReference type="Gene3D" id="2.120.10.30">
    <property type="entry name" value="TolB, C-terminal domain"/>
    <property type="match status" value="2"/>
</dbReference>
<evidence type="ECO:0000256" key="1">
    <source>
        <dbReference type="ARBA" id="ARBA00022729"/>
    </source>
</evidence>
<evidence type="ECO:0000313" key="7">
    <source>
        <dbReference type="Proteomes" id="UP000663834"/>
    </source>
</evidence>
<dbReference type="EMBL" id="CAJNOW010014939">
    <property type="protein sequence ID" value="CAF1636885.1"/>
    <property type="molecule type" value="Genomic_DNA"/>
</dbReference>
<dbReference type="InterPro" id="IPR011042">
    <property type="entry name" value="6-blade_b-propeller_TolB-like"/>
</dbReference>
<name>A0A816DN41_9BILA</name>
<evidence type="ECO:0000256" key="4">
    <source>
        <dbReference type="PROSITE-ProRule" id="PRU00504"/>
    </source>
</evidence>
<keyword evidence="1" id="KW-0732">Signal</keyword>
<evidence type="ECO:0000313" key="6">
    <source>
        <dbReference type="EMBL" id="CAF1636885.1"/>
    </source>
</evidence>
<organism evidence="6 7">
    <name type="scientific">Rotaria magnacalcarata</name>
    <dbReference type="NCBI Taxonomy" id="392030"/>
    <lineage>
        <taxon>Eukaryota</taxon>
        <taxon>Metazoa</taxon>
        <taxon>Spiralia</taxon>
        <taxon>Gnathifera</taxon>
        <taxon>Rotifera</taxon>
        <taxon>Eurotatoria</taxon>
        <taxon>Bdelloidea</taxon>
        <taxon>Philodinida</taxon>
        <taxon>Philodinidae</taxon>
        <taxon>Rotaria</taxon>
    </lineage>
</organism>
<keyword evidence="3" id="KW-0325">Glycoprotein</keyword>
<dbReference type="OrthoDB" id="9991909at2759"/>
<dbReference type="CDD" id="cd05819">
    <property type="entry name" value="NHL"/>
    <property type="match status" value="1"/>
</dbReference>
<dbReference type="Proteomes" id="UP000663834">
    <property type="component" value="Unassembled WGS sequence"/>
</dbReference>
<dbReference type="SUPFAM" id="SSF63829">
    <property type="entry name" value="Calcium-dependent phosphotriesterase"/>
    <property type="match status" value="1"/>
</dbReference>
<proteinExistence type="predicted"/>
<gene>
    <name evidence="6" type="ORF">KQP761_LOCUS27255</name>
</gene>
<protein>
    <submittedName>
        <fullName evidence="6">Uncharacterized protein</fullName>
    </submittedName>
</protein>
<dbReference type="GO" id="GO:0005576">
    <property type="term" value="C:extracellular region"/>
    <property type="evidence" value="ECO:0007669"/>
    <property type="project" value="TreeGrafter"/>
</dbReference>
<sequence length="489" mass="55074">MAMATGGDSSLCSVCNKLPGKRFCIGCQKYFCSKDFKEHEKQLSIQFDDELVRSHDELLDMIQKLEKPDDLSSDLFDQIDQWKKITISKVKQAAERARRELIKLIDKRRTTATKQLEDVTNEIRSHREEENFLEDDIARLRTKLNEIQKVLEQFTRKDTRRTIIATNDEIDWNRIIYITEGEEIENLNLNANTKWVQNGITIAGGNGAGSGMYQLSNPLGLCIDGNQTVYIADYLNHRIMEWKYGATAGRLVAGGIGGGNHTDPLNCPVHVIIDRDRNNLIISDYMNKRIVRWPRENGTGGEIIISNVGCYGLALDDVGFIYIADYDKHEVRRYRMGENQGSIVAGGNGAGTGLNQLNHPRFVFVDCDHSVYVSDESNHRVMKWMEGAKQGIIVAGGQRSGNSLTQLSNPYGVFVDHSGTVYVADGSNHRIVRWCRGATQGEVIVGDNGSGNQSKQLNIPFGLTFDREGNLYVSEHSNHRVQKFNIQKR</sequence>
<evidence type="ECO:0000256" key="5">
    <source>
        <dbReference type="SAM" id="Coils"/>
    </source>
</evidence>
<keyword evidence="5" id="KW-0175">Coiled coil</keyword>
<keyword evidence="2" id="KW-0677">Repeat</keyword>
<dbReference type="Pfam" id="PF01436">
    <property type="entry name" value="NHL"/>
    <property type="match status" value="1"/>
</dbReference>
<dbReference type="InterPro" id="IPR001258">
    <property type="entry name" value="NHL_repeat"/>
</dbReference>
<feature type="repeat" description="NHL" evidence="4">
    <location>
        <begin position="455"/>
        <end position="487"/>
    </location>
</feature>
<dbReference type="PROSITE" id="PS51125">
    <property type="entry name" value="NHL"/>
    <property type="match status" value="1"/>
</dbReference>
<reference evidence="6" key="1">
    <citation type="submission" date="2021-02" db="EMBL/GenBank/DDBJ databases">
        <authorList>
            <person name="Nowell W R."/>
        </authorList>
    </citation>
    <scope>NUCLEOTIDE SEQUENCE</scope>
</reference>
<evidence type="ECO:0000256" key="2">
    <source>
        <dbReference type="ARBA" id="ARBA00022737"/>
    </source>
</evidence>